<dbReference type="OrthoDB" id="4819134at2759"/>
<dbReference type="HOGENOM" id="CLU_1089926_0_0_1"/>
<gene>
    <name evidence="2" type="ORF">CFIO01_13133</name>
</gene>
<protein>
    <submittedName>
        <fullName evidence="2">Uncharacterized protein</fullName>
    </submittedName>
</protein>
<organism evidence="2 3">
    <name type="scientific">Colletotrichum fioriniae PJ7</name>
    <dbReference type="NCBI Taxonomy" id="1445577"/>
    <lineage>
        <taxon>Eukaryota</taxon>
        <taxon>Fungi</taxon>
        <taxon>Dikarya</taxon>
        <taxon>Ascomycota</taxon>
        <taxon>Pezizomycotina</taxon>
        <taxon>Sordariomycetes</taxon>
        <taxon>Hypocreomycetidae</taxon>
        <taxon>Glomerellales</taxon>
        <taxon>Glomerellaceae</taxon>
        <taxon>Colletotrichum</taxon>
        <taxon>Colletotrichum acutatum species complex</taxon>
    </lineage>
</organism>
<keyword evidence="3" id="KW-1185">Reference proteome</keyword>
<sequence>MFPRSQASAASLHEDNRWCLRCLGWYAGVYRGKEEPPANYFCERRLLKCGRCANFNRKKKPCLMDRAVIKDLYMQVDKATRAYHDAHLQDDQQSAASEAGSSMASNLESDDEEVGDEIHCALSFAGTSGGSRPPNTNGLSKISKAMVDIRRLDEEMAEASRCLGRAVWTAGRDPQAIGPSDHLVRLVVDALHRDVRQSDARHGISYAFKAVDNAHDAREDAFRRLGDAALAIMPANSTPEGTGPSGLGRAPNSRR</sequence>
<reference evidence="2 3" key="1">
    <citation type="submission" date="2014-02" db="EMBL/GenBank/DDBJ databases">
        <title>The genome sequence of Colletotrichum fioriniae PJ7.</title>
        <authorList>
            <person name="Baroncelli R."/>
            <person name="Thon M.R."/>
        </authorList>
    </citation>
    <scope>NUCLEOTIDE SEQUENCE [LARGE SCALE GENOMIC DNA]</scope>
    <source>
        <strain evidence="2 3">PJ7</strain>
    </source>
</reference>
<feature type="region of interest" description="Disordered" evidence="1">
    <location>
        <begin position="234"/>
        <end position="255"/>
    </location>
</feature>
<dbReference type="EMBL" id="JARH01000437">
    <property type="protein sequence ID" value="EXF80484.1"/>
    <property type="molecule type" value="Genomic_DNA"/>
</dbReference>
<evidence type="ECO:0000256" key="1">
    <source>
        <dbReference type="SAM" id="MobiDB-lite"/>
    </source>
</evidence>
<dbReference type="AlphaFoldDB" id="A0A010RR67"/>
<dbReference type="Proteomes" id="UP000020467">
    <property type="component" value="Unassembled WGS sequence"/>
</dbReference>
<accession>A0A010RR67</accession>
<comment type="caution">
    <text evidence="2">The sequence shown here is derived from an EMBL/GenBank/DDBJ whole genome shotgun (WGS) entry which is preliminary data.</text>
</comment>
<dbReference type="KEGG" id="cfj:CFIO01_13133"/>
<evidence type="ECO:0000313" key="3">
    <source>
        <dbReference type="Proteomes" id="UP000020467"/>
    </source>
</evidence>
<name>A0A010RR67_9PEZI</name>
<evidence type="ECO:0000313" key="2">
    <source>
        <dbReference type="EMBL" id="EXF80484.1"/>
    </source>
</evidence>
<proteinExistence type="predicted"/>